<dbReference type="SUPFAM" id="SSF55804">
    <property type="entry name" value="Phoshotransferase/anion transport protein"/>
    <property type="match status" value="1"/>
</dbReference>
<feature type="domain" description="PRD" evidence="7">
    <location>
        <begin position="1"/>
        <end position="67"/>
    </location>
</feature>
<dbReference type="SUPFAM" id="SSF63520">
    <property type="entry name" value="PTS-regulatory domain, PRD"/>
    <property type="match status" value="1"/>
</dbReference>
<dbReference type="InterPro" id="IPR016152">
    <property type="entry name" value="PTrfase/Anion_transptr"/>
</dbReference>
<gene>
    <name evidence="8" type="ORF">BET03_09175</name>
</gene>
<organism evidence="8 9">
    <name type="scientific">Thermohalobacter berrensis</name>
    <dbReference type="NCBI Taxonomy" id="99594"/>
    <lineage>
        <taxon>Bacteria</taxon>
        <taxon>Bacillati</taxon>
        <taxon>Bacillota</taxon>
        <taxon>Tissierellia</taxon>
        <taxon>Tissierellales</taxon>
        <taxon>Thermohalobacteraceae</taxon>
        <taxon>Thermohalobacter</taxon>
    </lineage>
</organism>
<dbReference type="EMBL" id="MCIB01000006">
    <property type="protein sequence ID" value="RKD33418.1"/>
    <property type="molecule type" value="Genomic_DNA"/>
</dbReference>
<dbReference type="Proteomes" id="UP000284177">
    <property type="component" value="Unassembled WGS sequence"/>
</dbReference>
<keyword evidence="3" id="KW-0805">Transcription regulation</keyword>
<evidence type="ECO:0000256" key="3">
    <source>
        <dbReference type="ARBA" id="ARBA00023015"/>
    </source>
</evidence>
<dbReference type="Pfam" id="PF00359">
    <property type="entry name" value="PTS_EIIA_2"/>
    <property type="match status" value="1"/>
</dbReference>
<dbReference type="InterPro" id="IPR002178">
    <property type="entry name" value="PTS_EIIA_type-2_dom"/>
</dbReference>
<feature type="domain" description="PTS EIIB type-2" evidence="6">
    <location>
        <begin position="185"/>
        <end position="274"/>
    </location>
</feature>
<name>A0A419T7R2_9FIRM</name>
<evidence type="ECO:0000313" key="8">
    <source>
        <dbReference type="EMBL" id="RKD33418.1"/>
    </source>
</evidence>
<dbReference type="InterPro" id="IPR013011">
    <property type="entry name" value="PTS_EIIB_2"/>
</dbReference>
<dbReference type="PROSITE" id="PS51099">
    <property type="entry name" value="PTS_EIIB_TYPE_2"/>
    <property type="match status" value="1"/>
</dbReference>
<evidence type="ECO:0000256" key="4">
    <source>
        <dbReference type="ARBA" id="ARBA00023163"/>
    </source>
</evidence>
<keyword evidence="4" id="KW-0804">Transcription</keyword>
<dbReference type="SUPFAM" id="SSF52794">
    <property type="entry name" value="PTS system IIB component-like"/>
    <property type="match status" value="1"/>
</dbReference>
<dbReference type="GO" id="GO:0009401">
    <property type="term" value="P:phosphoenolpyruvate-dependent sugar phosphotransferase system"/>
    <property type="evidence" value="ECO:0007669"/>
    <property type="project" value="InterPro"/>
</dbReference>
<accession>A0A419T7R2</accession>
<evidence type="ECO:0000256" key="2">
    <source>
        <dbReference type="ARBA" id="ARBA00022737"/>
    </source>
</evidence>
<protein>
    <recommendedName>
        <fullName evidence="10">PRD domain-containing protein</fullName>
    </recommendedName>
</protein>
<dbReference type="Gene3D" id="1.10.1790.10">
    <property type="entry name" value="PRD domain"/>
    <property type="match status" value="1"/>
</dbReference>
<dbReference type="Gene3D" id="3.40.930.10">
    <property type="entry name" value="Mannitol-specific EII, Chain A"/>
    <property type="match status" value="1"/>
</dbReference>
<dbReference type="InterPro" id="IPR036095">
    <property type="entry name" value="PTS_EIIB-like_sf"/>
</dbReference>
<evidence type="ECO:0008006" key="10">
    <source>
        <dbReference type="Google" id="ProtNLM"/>
    </source>
</evidence>
<keyword evidence="1" id="KW-0808">Transferase</keyword>
<evidence type="ECO:0000256" key="1">
    <source>
        <dbReference type="ARBA" id="ARBA00022679"/>
    </source>
</evidence>
<reference evidence="8 9" key="1">
    <citation type="submission" date="2016-08" db="EMBL/GenBank/DDBJ databases">
        <title>Novel Firmicutes and Novel Genomes.</title>
        <authorList>
            <person name="Poppleton D.I."/>
            <person name="Gribaldo S."/>
        </authorList>
    </citation>
    <scope>NUCLEOTIDE SEQUENCE [LARGE SCALE GENOMIC DNA]</scope>
    <source>
        <strain evidence="8 9">CTT3</strain>
    </source>
</reference>
<dbReference type="AlphaFoldDB" id="A0A419T7R2"/>
<dbReference type="InterPro" id="IPR011608">
    <property type="entry name" value="PRD"/>
</dbReference>
<evidence type="ECO:0000313" key="9">
    <source>
        <dbReference type="Proteomes" id="UP000284177"/>
    </source>
</evidence>
<dbReference type="Pfam" id="PF00874">
    <property type="entry name" value="PRD"/>
    <property type="match status" value="1"/>
</dbReference>
<dbReference type="GO" id="GO:0008982">
    <property type="term" value="F:protein-N(PI)-phosphohistidine-sugar phosphotransferase activity"/>
    <property type="evidence" value="ECO:0007669"/>
    <property type="project" value="InterPro"/>
</dbReference>
<proteinExistence type="predicted"/>
<evidence type="ECO:0000259" key="7">
    <source>
        <dbReference type="PROSITE" id="PS51372"/>
    </source>
</evidence>
<keyword evidence="9" id="KW-1185">Reference proteome</keyword>
<dbReference type="PANTHER" id="PTHR30185">
    <property type="entry name" value="CRYPTIC BETA-GLUCOSIDE BGL OPERON ANTITERMINATOR"/>
    <property type="match status" value="1"/>
</dbReference>
<dbReference type="PROSITE" id="PS51094">
    <property type="entry name" value="PTS_EIIA_TYPE_2"/>
    <property type="match status" value="1"/>
</dbReference>
<feature type="domain" description="PTS EIIA type-2" evidence="5">
    <location>
        <begin position="300"/>
        <end position="442"/>
    </location>
</feature>
<dbReference type="GO" id="GO:0006355">
    <property type="term" value="P:regulation of DNA-templated transcription"/>
    <property type="evidence" value="ECO:0007669"/>
    <property type="project" value="InterPro"/>
</dbReference>
<dbReference type="CDD" id="cd05568">
    <property type="entry name" value="PTS_IIB_bgl_like"/>
    <property type="match status" value="1"/>
</dbReference>
<dbReference type="InterPro" id="IPR050661">
    <property type="entry name" value="BglG_antiterminators"/>
</dbReference>
<evidence type="ECO:0000259" key="5">
    <source>
        <dbReference type="PROSITE" id="PS51094"/>
    </source>
</evidence>
<dbReference type="InterPro" id="IPR036634">
    <property type="entry name" value="PRD_sf"/>
</dbReference>
<dbReference type="PROSITE" id="PS51372">
    <property type="entry name" value="PRD_2"/>
    <property type="match status" value="2"/>
</dbReference>
<evidence type="ECO:0000259" key="6">
    <source>
        <dbReference type="PROSITE" id="PS51099"/>
    </source>
</evidence>
<dbReference type="PANTHER" id="PTHR30185:SF18">
    <property type="entry name" value="TRANSCRIPTIONAL REGULATOR MTLR"/>
    <property type="match status" value="1"/>
</dbReference>
<sequence>MTKRILIGKKNTKEKNINLDIKSMKDYELAIQLISLLSEQFSIEYNTTEIIDLYIYIKGSKSQHINEDIFDTDHDLKYMIYEMINQYDSTIAYQLKQDKDFIKGLIAHLKPTIVRLKHGIEIQNRFLKEIKSMYPKIYEKAQKVAKVIEDRFNFKVPEQEIGFLAIHFGGAEVKLKRDLRFTRKVDVGVICSSGIGISTLLSSRISHIFHEKVRVETLSTSDLSSEKMQGIEILVSTFDLNNSKYKYIKVNPMLREEDVLLIAKKIEEVSQNNKLDIDADKPDILNKIDEITLISKEISSILKSFNLYTVDSHIKFDKVMKFVSSVIGEDEKSKNYIYNDLKKREELSTEVIPEFEFVLLHAKTKGVDESKFILIKPQASSYFKDEYFSKSKVVVVMLIPKNDPRRVPAISRISNALFEDEFFLEDVKNGIKESVKSYIETILTEYLAEQIKNL</sequence>
<comment type="caution">
    <text evidence="8">The sequence shown here is derived from an EMBL/GenBank/DDBJ whole genome shotgun (WGS) entry which is preliminary data.</text>
</comment>
<feature type="domain" description="PRD" evidence="7">
    <location>
        <begin position="71"/>
        <end position="178"/>
    </location>
</feature>
<dbReference type="Gene3D" id="3.40.50.2300">
    <property type="match status" value="1"/>
</dbReference>
<keyword evidence="2" id="KW-0677">Repeat</keyword>